<reference evidence="1 2" key="1">
    <citation type="journal article" date="2015" name="Genome Announc.">
        <title>Genome sequence and annotation of Trichoderma parareesei, the ancestor of the cellulase producer Trichoderma reesei.</title>
        <authorList>
            <person name="Yang D."/>
            <person name="Pomraning K."/>
            <person name="Kopchinskiy A."/>
            <person name="Karimi Aghcheh R."/>
            <person name="Atanasova L."/>
            <person name="Chenthamara K."/>
            <person name="Baker S.E."/>
            <person name="Zhang R."/>
            <person name="Shen Q."/>
            <person name="Freitag M."/>
            <person name="Kubicek C.P."/>
            <person name="Druzhinina I.S."/>
        </authorList>
    </citation>
    <scope>NUCLEOTIDE SEQUENCE [LARGE SCALE GENOMIC DNA]</scope>
    <source>
        <strain evidence="1 2">CBS 125925</strain>
    </source>
</reference>
<gene>
    <name evidence="1" type="ORF">A9Z42_0030980</name>
</gene>
<keyword evidence="2" id="KW-1185">Reference proteome</keyword>
<protein>
    <submittedName>
        <fullName evidence="1">Uncharacterized protein</fullName>
    </submittedName>
</protein>
<evidence type="ECO:0000313" key="1">
    <source>
        <dbReference type="EMBL" id="OTA02697.1"/>
    </source>
</evidence>
<accession>A0A2H2Z354</accession>
<dbReference type="Proteomes" id="UP000219286">
    <property type="component" value="Unassembled WGS sequence"/>
</dbReference>
<proteinExistence type="predicted"/>
<name>A0A2H2Z354_TRIPA</name>
<organism evidence="1 2">
    <name type="scientific">Trichoderma parareesei</name>
    <name type="common">Filamentous fungus</name>
    <dbReference type="NCBI Taxonomy" id="858221"/>
    <lineage>
        <taxon>Eukaryota</taxon>
        <taxon>Fungi</taxon>
        <taxon>Dikarya</taxon>
        <taxon>Ascomycota</taxon>
        <taxon>Pezizomycotina</taxon>
        <taxon>Sordariomycetes</taxon>
        <taxon>Hypocreomycetidae</taxon>
        <taxon>Hypocreales</taxon>
        <taxon>Hypocreaceae</taxon>
        <taxon>Trichoderma</taxon>
    </lineage>
</organism>
<dbReference type="AlphaFoldDB" id="A0A2H2Z354"/>
<dbReference type="EMBL" id="LFMI01000355">
    <property type="protein sequence ID" value="OTA02697.1"/>
    <property type="molecule type" value="Genomic_DNA"/>
</dbReference>
<evidence type="ECO:0000313" key="2">
    <source>
        <dbReference type="Proteomes" id="UP000219286"/>
    </source>
</evidence>
<comment type="caution">
    <text evidence="1">The sequence shown here is derived from an EMBL/GenBank/DDBJ whole genome shotgun (WGS) entry which is preliminary data.</text>
</comment>
<sequence length="75" mass="8612">MSNQPAEDLPQGWSMVIANEVIMEMEMLVQVLEQAWQAEQQEAVLEEMREAILWKKKTTAEIGRRLAKDLAGLKK</sequence>